<dbReference type="SUPFAM" id="SSF52540">
    <property type="entry name" value="P-loop containing nucleoside triphosphate hydrolases"/>
    <property type="match status" value="1"/>
</dbReference>
<dbReference type="Pfam" id="PF00270">
    <property type="entry name" value="DEAD"/>
    <property type="match status" value="1"/>
</dbReference>
<dbReference type="SMART" id="SM00490">
    <property type="entry name" value="HELICc"/>
    <property type="match status" value="1"/>
</dbReference>
<dbReference type="GO" id="GO:0043138">
    <property type="term" value="F:3'-5' DNA helicase activity"/>
    <property type="evidence" value="ECO:0007669"/>
    <property type="project" value="TreeGrafter"/>
</dbReference>
<dbReference type="Pfam" id="PF13181">
    <property type="entry name" value="TPR_8"/>
    <property type="match status" value="1"/>
</dbReference>
<dbReference type="GO" id="GO:0003724">
    <property type="term" value="F:RNA helicase activity"/>
    <property type="evidence" value="ECO:0007669"/>
    <property type="project" value="UniProtKB-EC"/>
</dbReference>
<evidence type="ECO:0000313" key="6">
    <source>
        <dbReference type="EMBL" id="MPL94452.1"/>
    </source>
</evidence>
<evidence type="ECO:0000256" key="3">
    <source>
        <dbReference type="SAM" id="MobiDB-lite"/>
    </source>
</evidence>
<dbReference type="PROSITE" id="PS50005">
    <property type="entry name" value="TPR"/>
    <property type="match status" value="1"/>
</dbReference>
<dbReference type="PANTHER" id="PTHR47957:SF3">
    <property type="entry name" value="ATP-DEPENDENT HELICASE HRQ1"/>
    <property type="match status" value="1"/>
</dbReference>
<dbReference type="GO" id="GO:0005634">
    <property type="term" value="C:nucleus"/>
    <property type="evidence" value="ECO:0007669"/>
    <property type="project" value="TreeGrafter"/>
</dbReference>
<feature type="compositionally biased region" description="Low complexity" evidence="3">
    <location>
        <begin position="914"/>
        <end position="948"/>
    </location>
</feature>
<dbReference type="GO" id="GO:0005524">
    <property type="term" value="F:ATP binding"/>
    <property type="evidence" value="ECO:0007669"/>
    <property type="project" value="UniProtKB-KW"/>
</dbReference>
<dbReference type="Pfam" id="PF22982">
    <property type="entry name" value="WHD_HRQ1"/>
    <property type="match status" value="1"/>
</dbReference>
<accession>A0A644VVH1</accession>
<dbReference type="Pfam" id="PF00271">
    <property type="entry name" value="Helicase_C"/>
    <property type="match status" value="1"/>
</dbReference>
<dbReference type="InterPro" id="IPR014001">
    <property type="entry name" value="Helicase_ATP-bd"/>
</dbReference>
<keyword evidence="6" id="KW-0347">Helicase</keyword>
<gene>
    <name evidence="6" type="primary">dbpA_15</name>
    <name evidence="6" type="ORF">SDC9_40606</name>
</gene>
<dbReference type="PROSITE" id="PS51192">
    <property type="entry name" value="HELICASE_ATP_BIND_1"/>
    <property type="match status" value="1"/>
</dbReference>
<keyword evidence="2" id="KW-0067">ATP-binding</keyword>
<proteinExistence type="predicted"/>
<dbReference type="GO" id="GO:0036297">
    <property type="term" value="P:interstrand cross-link repair"/>
    <property type="evidence" value="ECO:0007669"/>
    <property type="project" value="TreeGrafter"/>
</dbReference>
<feature type="compositionally biased region" description="Low complexity" evidence="3">
    <location>
        <begin position="543"/>
        <end position="587"/>
    </location>
</feature>
<dbReference type="PROSITE" id="PS51194">
    <property type="entry name" value="HELICASE_CTER"/>
    <property type="match status" value="1"/>
</dbReference>
<comment type="caution">
    <text evidence="6">The sequence shown here is derived from an EMBL/GenBank/DDBJ whole genome shotgun (WGS) entry which is preliminary data.</text>
</comment>
<dbReference type="CDD" id="cd17923">
    <property type="entry name" value="DEXHc_Hrq1-like"/>
    <property type="match status" value="1"/>
</dbReference>
<dbReference type="Gene3D" id="3.40.50.300">
    <property type="entry name" value="P-loop containing nucleotide triphosphate hydrolases"/>
    <property type="match status" value="2"/>
</dbReference>
<reference evidence="6" key="1">
    <citation type="submission" date="2019-08" db="EMBL/GenBank/DDBJ databases">
        <authorList>
            <person name="Kucharzyk K."/>
            <person name="Murdoch R.W."/>
            <person name="Higgins S."/>
            <person name="Loffler F."/>
        </authorList>
    </citation>
    <scope>NUCLEOTIDE SEQUENCE</scope>
</reference>
<evidence type="ECO:0000256" key="2">
    <source>
        <dbReference type="ARBA" id="ARBA00022840"/>
    </source>
</evidence>
<dbReference type="InterPro" id="IPR018973">
    <property type="entry name" value="MZB"/>
</dbReference>
<dbReference type="SMART" id="SM00028">
    <property type="entry name" value="TPR"/>
    <property type="match status" value="1"/>
</dbReference>
<dbReference type="SUPFAM" id="SSF48452">
    <property type="entry name" value="TPR-like"/>
    <property type="match status" value="1"/>
</dbReference>
<feature type="region of interest" description="Disordered" evidence="3">
    <location>
        <begin position="867"/>
        <end position="948"/>
    </location>
</feature>
<feature type="domain" description="Helicase ATP-binding" evidence="4">
    <location>
        <begin position="61"/>
        <end position="240"/>
    </location>
</feature>
<feature type="domain" description="Helicase C-terminal" evidence="5">
    <location>
        <begin position="318"/>
        <end position="469"/>
    </location>
</feature>
<keyword evidence="1" id="KW-0547">Nucleotide-binding</keyword>
<dbReference type="InterPro" id="IPR011545">
    <property type="entry name" value="DEAD/DEAH_box_helicase_dom"/>
</dbReference>
<dbReference type="GO" id="GO:0016787">
    <property type="term" value="F:hydrolase activity"/>
    <property type="evidence" value="ECO:0007669"/>
    <property type="project" value="UniProtKB-KW"/>
</dbReference>
<dbReference type="AlphaFoldDB" id="A0A644VVH1"/>
<dbReference type="GO" id="GO:0006289">
    <property type="term" value="P:nucleotide-excision repair"/>
    <property type="evidence" value="ECO:0007669"/>
    <property type="project" value="TreeGrafter"/>
</dbReference>
<dbReference type="Pfam" id="PF09369">
    <property type="entry name" value="MZB"/>
    <property type="match status" value="1"/>
</dbReference>
<dbReference type="GO" id="GO:0003676">
    <property type="term" value="F:nucleic acid binding"/>
    <property type="evidence" value="ECO:0007669"/>
    <property type="project" value="InterPro"/>
</dbReference>
<dbReference type="InterPro" id="IPR019734">
    <property type="entry name" value="TPR_rpt"/>
</dbReference>
<dbReference type="PANTHER" id="PTHR47957">
    <property type="entry name" value="ATP-DEPENDENT HELICASE HRQ1"/>
    <property type="match status" value="1"/>
</dbReference>
<feature type="region of interest" description="Disordered" evidence="3">
    <location>
        <begin position="542"/>
        <end position="587"/>
    </location>
</feature>
<dbReference type="EMBL" id="VSSQ01000428">
    <property type="protein sequence ID" value="MPL94452.1"/>
    <property type="molecule type" value="Genomic_DNA"/>
</dbReference>
<dbReference type="CDD" id="cd18797">
    <property type="entry name" value="SF2_C_Hrq"/>
    <property type="match status" value="1"/>
</dbReference>
<dbReference type="InterPro" id="IPR001650">
    <property type="entry name" value="Helicase_C-like"/>
</dbReference>
<keyword evidence="6" id="KW-0378">Hydrolase</keyword>
<sequence>MERLAIDKFKNDIRFRHKIAHIEKIPGKEAIYMDLDNLNPKIAKYLEKNNISLYKHQAIAYKKIQNKKNIIITTPTASGKTLAFNLPILETMLNDKKATAMYIYPAKALSNDQLNILKNLEKNLDLEIKPATYDGDTPKNKKYGIRQNSRIVLTNPYQIHHILSWHHQWKRFYSNLKYIVIDEAHYYKGIFGSNVAYLIRRLKRIANFYGSSPQFILSSATLANPVELANKLVGEDFSLIDNDTSPSGDKDFIFYNPFYKNLKKNKGSNNLENDSESLGNIKDFEDKFIEDTIANNRDDNWTKITDGLSIHQETEMIFLYLLLKDIQTLCFTVSRKIAELIAMWTKKDMLTYKKPLAEKITAYRAGYLASERREIEEGLKNRKYLGVTCTNALELGINIGSLDAVIISGYPGTMISTWQQAGRAGRGNQKSVVILLAFENQLDQYFMKNPEFFFDKPHENAIVDLNNKMIIKSHILCAANELPITADEAKELFNCDESILNESVENFDLIKNKREQYIYSHDDEASFKHSLDQLSNDSFKVMSINGNNNSNNNNMDNSNNRSNNNYSKNENIDNYNNSNNYSNNNYSNRYNQTLLENMELGQVYREAHEGAVLINKGETYIVDSVNLKSRYVNVYKQAVEYHTIVLKDVDISIKSKIKKEKIGNFTVHFGELEVSEDFHKYKKLHFSKTLGTFNLDLPPLTFKTKGIWFTIPNEIKKCLEDRYNQDDVFAGGLHGVEHGLIGLFPLHVMCDRFDIGGLSTNYHEDTQEATIFIYDAYEGGIGICEKAIEVFNQLVQSTKDLIDNCQCESGCPSCIYSPKCGNENKPLHKDATRNILSYIKNEIDIAEKEEILNKINSENHSYDLKNNIKNNNNSKNNNINKNKTNNNTINKNNTKNNIKTKNNNINTNKKENNIKNNTKTKNNTINSTKNNAKNENNNNNKNNSNSENVQDMLKEALKLYKEKNYTFAKDLLINILDNDKKNSDSWYLLGAILNDQGDSNGAIKFLKKSISIDPANEKAHELIDIIKSQP</sequence>
<dbReference type="SMART" id="SM00487">
    <property type="entry name" value="DEXDc"/>
    <property type="match status" value="1"/>
</dbReference>
<evidence type="ECO:0000256" key="1">
    <source>
        <dbReference type="ARBA" id="ARBA00022741"/>
    </source>
</evidence>
<evidence type="ECO:0000259" key="5">
    <source>
        <dbReference type="PROSITE" id="PS51194"/>
    </source>
</evidence>
<feature type="compositionally biased region" description="Low complexity" evidence="3">
    <location>
        <begin position="867"/>
        <end position="907"/>
    </location>
</feature>
<organism evidence="6">
    <name type="scientific">bioreactor metagenome</name>
    <dbReference type="NCBI Taxonomy" id="1076179"/>
    <lineage>
        <taxon>unclassified sequences</taxon>
        <taxon>metagenomes</taxon>
        <taxon>ecological metagenomes</taxon>
    </lineage>
</organism>
<evidence type="ECO:0000259" key="4">
    <source>
        <dbReference type="PROSITE" id="PS51192"/>
    </source>
</evidence>
<dbReference type="EC" id="3.6.4.13" evidence="6"/>
<name>A0A644VVH1_9ZZZZ</name>
<dbReference type="Gene3D" id="1.25.40.10">
    <property type="entry name" value="Tetratricopeptide repeat domain"/>
    <property type="match status" value="1"/>
</dbReference>
<dbReference type="InterPro" id="IPR055227">
    <property type="entry name" value="HRQ1_WHD"/>
</dbReference>
<protein>
    <submittedName>
        <fullName evidence="6">ATP-dependent RNA helicase DbpA</fullName>
        <ecNumber evidence="6">3.6.4.13</ecNumber>
    </submittedName>
</protein>
<dbReference type="InterPro" id="IPR027417">
    <property type="entry name" value="P-loop_NTPase"/>
</dbReference>
<dbReference type="InterPro" id="IPR011990">
    <property type="entry name" value="TPR-like_helical_dom_sf"/>
</dbReference>